<dbReference type="EMBL" id="CAXAMN010008557">
    <property type="protein sequence ID" value="CAK9025695.1"/>
    <property type="molecule type" value="Genomic_DNA"/>
</dbReference>
<dbReference type="InterPro" id="IPR012337">
    <property type="entry name" value="RNaseH-like_sf"/>
</dbReference>
<accession>A0ABP0KFU5</accession>
<dbReference type="PANTHER" id="PTHR30231">
    <property type="entry name" value="DNA POLYMERASE III SUBUNIT EPSILON"/>
    <property type="match status" value="1"/>
</dbReference>
<organism evidence="5 6">
    <name type="scientific">Durusdinium trenchii</name>
    <dbReference type="NCBI Taxonomy" id="1381693"/>
    <lineage>
        <taxon>Eukaryota</taxon>
        <taxon>Sar</taxon>
        <taxon>Alveolata</taxon>
        <taxon>Dinophyceae</taxon>
        <taxon>Suessiales</taxon>
        <taxon>Symbiodiniaceae</taxon>
        <taxon>Durusdinium</taxon>
    </lineage>
</organism>
<gene>
    <name evidence="5" type="ORF">CCMP2556_LOCUS16093</name>
</gene>
<keyword evidence="3" id="KW-0269">Exonuclease</keyword>
<dbReference type="Pfam" id="PF00929">
    <property type="entry name" value="RNase_T"/>
    <property type="match status" value="1"/>
</dbReference>
<evidence type="ECO:0000256" key="3">
    <source>
        <dbReference type="ARBA" id="ARBA00022839"/>
    </source>
</evidence>
<name>A0ABP0KFU5_9DINO</name>
<dbReference type="CDD" id="cd06127">
    <property type="entry name" value="DEDDh"/>
    <property type="match status" value="1"/>
</dbReference>
<comment type="caution">
    <text evidence="5">The sequence shown here is derived from an EMBL/GenBank/DDBJ whole genome shotgun (WGS) entry which is preliminary data.</text>
</comment>
<dbReference type="Proteomes" id="UP001642484">
    <property type="component" value="Unassembled WGS sequence"/>
</dbReference>
<reference evidence="5 6" key="1">
    <citation type="submission" date="2024-02" db="EMBL/GenBank/DDBJ databases">
        <authorList>
            <person name="Chen Y."/>
            <person name="Shah S."/>
            <person name="Dougan E. K."/>
            <person name="Thang M."/>
            <person name="Chan C."/>
        </authorList>
    </citation>
    <scope>NUCLEOTIDE SEQUENCE [LARGE SCALE GENOMIC DNA]</scope>
</reference>
<evidence type="ECO:0000256" key="1">
    <source>
        <dbReference type="ARBA" id="ARBA00022722"/>
    </source>
</evidence>
<evidence type="ECO:0000259" key="4">
    <source>
        <dbReference type="SMART" id="SM00479"/>
    </source>
</evidence>
<proteinExistence type="predicted"/>
<keyword evidence="6" id="KW-1185">Reference proteome</keyword>
<dbReference type="InterPro" id="IPR036397">
    <property type="entry name" value="RNaseH_sf"/>
</dbReference>
<evidence type="ECO:0000313" key="6">
    <source>
        <dbReference type="Proteomes" id="UP001642484"/>
    </source>
</evidence>
<keyword evidence="1" id="KW-0540">Nuclease</keyword>
<dbReference type="PANTHER" id="PTHR30231:SF4">
    <property type="entry name" value="PROTEIN NEN2"/>
    <property type="match status" value="1"/>
</dbReference>
<feature type="domain" description="Exonuclease" evidence="4">
    <location>
        <begin position="84"/>
        <end position="262"/>
    </location>
</feature>
<evidence type="ECO:0000313" key="5">
    <source>
        <dbReference type="EMBL" id="CAK9025695.1"/>
    </source>
</evidence>
<dbReference type="Gene3D" id="3.30.420.10">
    <property type="entry name" value="Ribonuclease H-like superfamily/Ribonuclease H"/>
    <property type="match status" value="1"/>
</dbReference>
<dbReference type="SMART" id="SM00479">
    <property type="entry name" value="EXOIII"/>
    <property type="match status" value="1"/>
</dbReference>
<evidence type="ECO:0000256" key="2">
    <source>
        <dbReference type="ARBA" id="ARBA00022801"/>
    </source>
</evidence>
<protein>
    <recommendedName>
        <fullName evidence="4">Exonuclease domain-containing protein</fullName>
    </recommendedName>
</protein>
<dbReference type="InterPro" id="IPR013520">
    <property type="entry name" value="Ribonucl_H"/>
</dbReference>
<keyword evidence="2" id="KW-0378">Hydrolase</keyword>
<sequence>MRRFQKSWRFHKRMTNAPESPCRSTRPASDSSPLAVLRKVAQKFGLLAPESQAHPDPLLCQRGEQPATEKWWTLLPLEPRKYQRAIVFDTETSGFGADDEILEIGAVEFEVCPPHSSMGTFSSFRPTGKCFHSLLRPTRPINAKASEVNGLYFDEMQAAASRPHTLRSFMQFAAGENTALVAHNAAFDLRMMLQDLKRCGLEGEGIRLGQRCFCSAAAFAAFRRVTNQSDGPSFDAPSFASIALWRLCLRFLPNWRVREVRNMCMDQHHCPCRADCHPLHPGQAQKCWCKRGRSGACLAPLRAQQSETEKG</sequence>
<dbReference type="SUPFAM" id="SSF53098">
    <property type="entry name" value="Ribonuclease H-like"/>
    <property type="match status" value="1"/>
</dbReference>